<dbReference type="OMA" id="RATTWIT"/>
<evidence type="ECO:0000313" key="2">
    <source>
        <dbReference type="Ensembl" id="ENSCMIP00000034618.1"/>
    </source>
</evidence>
<proteinExistence type="predicted"/>
<evidence type="ECO:0000313" key="3">
    <source>
        <dbReference type="Proteomes" id="UP000314986"/>
    </source>
</evidence>
<sequence length="394" mass="44590">MMVRAAVLKMKDPKQIIKDMEKLDEMEFNPVQQPQLNEKVLKDKRKKLRETFERILRLYEKENPDFYKELRKLETEYEQKRSQLCQFFDAVKNAQHVEVESIPLPDMPHAPSNIMIQDIPLPGAQPPSILKKTSAYGPASKPVMLMPPPFHGVPRLPPGKKPPGPPPGPPPPQVLAMYARRLGPPPGMCLRGLDEDNVYDPETAIQDMQQDEEEELSGDEDYPEDMEQGGEEERDDDSEDGKDRDSEDDDEDDFRHRDEDDDSIRKEDDKPGRIVRFADMQDKYRKKKNLKEITPLQAMMLRMAGQEIPEEEEDEEEDGNQEGDDGKMDGDEMKRRGEESRPDGILMPPPTQMPPRGPMQVPPMSGPPPLGPPPAPPLRPPGPPSGLPPGPPPG</sequence>
<feature type="region of interest" description="Disordered" evidence="1">
    <location>
        <begin position="140"/>
        <end position="394"/>
    </location>
</feature>
<dbReference type="Proteomes" id="UP000314986">
    <property type="component" value="Unassembled WGS sequence"/>
</dbReference>
<dbReference type="PANTHER" id="PTHR13361">
    <property type="entry name" value="WW DOMAIN-BINDING PROTEIN 11"/>
    <property type="match status" value="1"/>
</dbReference>
<feature type="compositionally biased region" description="Acidic residues" evidence="1">
    <location>
        <begin position="209"/>
        <end position="252"/>
    </location>
</feature>
<feature type="compositionally biased region" description="Basic and acidic residues" evidence="1">
    <location>
        <begin position="253"/>
        <end position="272"/>
    </location>
</feature>
<feature type="compositionally biased region" description="Pro residues" evidence="1">
    <location>
        <begin position="347"/>
        <end position="394"/>
    </location>
</feature>
<dbReference type="GO" id="GO:0005681">
    <property type="term" value="C:spliceosomal complex"/>
    <property type="evidence" value="ECO:0007669"/>
    <property type="project" value="TreeGrafter"/>
</dbReference>
<reference evidence="2" key="4">
    <citation type="submission" date="2025-08" db="UniProtKB">
        <authorList>
            <consortium name="Ensembl"/>
        </authorList>
    </citation>
    <scope>IDENTIFICATION</scope>
</reference>
<keyword evidence="3" id="KW-1185">Reference proteome</keyword>
<dbReference type="GeneTree" id="ENSGT00940000162350"/>
<dbReference type="STRING" id="7868.ENSCMIP00000034618"/>
<feature type="compositionally biased region" description="Pro residues" evidence="1">
    <location>
        <begin position="145"/>
        <end position="173"/>
    </location>
</feature>
<evidence type="ECO:0000256" key="1">
    <source>
        <dbReference type="SAM" id="MobiDB-lite"/>
    </source>
</evidence>
<reference evidence="3" key="3">
    <citation type="journal article" date="2014" name="Nature">
        <title>Elephant shark genome provides unique insights into gnathostome evolution.</title>
        <authorList>
            <consortium name="International Elephant Shark Genome Sequencing Consortium"/>
            <person name="Venkatesh B."/>
            <person name="Lee A.P."/>
            <person name="Ravi V."/>
            <person name="Maurya A.K."/>
            <person name="Lian M.M."/>
            <person name="Swann J.B."/>
            <person name="Ohta Y."/>
            <person name="Flajnik M.F."/>
            <person name="Sutoh Y."/>
            <person name="Kasahara M."/>
            <person name="Hoon S."/>
            <person name="Gangu V."/>
            <person name="Roy S.W."/>
            <person name="Irimia M."/>
            <person name="Korzh V."/>
            <person name="Kondrychyn I."/>
            <person name="Lim Z.W."/>
            <person name="Tay B.H."/>
            <person name="Tohari S."/>
            <person name="Kong K.W."/>
            <person name="Ho S."/>
            <person name="Lorente-Galdos B."/>
            <person name="Quilez J."/>
            <person name="Marques-Bonet T."/>
            <person name="Raney B.J."/>
            <person name="Ingham P.W."/>
            <person name="Tay A."/>
            <person name="Hillier L.W."/>
            <person name="Minx P."/>
            <person name="Boehm T."/>
            <person name="Wilson R.K."/>
            <person name="Brenner S."/>
            <person name="Warren W.C."/>
        </authorList>
    </citation>
    <scope>NUCLEOTIDE SEQUENCE [LARGE SCALE GENOMIC DNA]</scope>
</reference>
<dbReference type="Ensembl" id="ENSCMIT00000035137.1">
    <property type="protein sequence ID" value="ENSCMIP00000034618.1"/>
    <property type="gene ID" value="ENSCMIG00000014670.1"/>
</dbReference>
<protein>
    <submittedName>
        <fullName evidence="2">WW domain-binding protein 11-like</fullName>
    </submittedName>
</protein>
<reference evidence="3" key="1">
    <citation type="journal article" date="2006" name="Science">
        <title>Ancient noncoding elements conserved in the human genome.</title>
        <authorList>
            <person name="Venkatesh B."/>
            <person name="Kirkness E.F."/>
            <person name="Loh Y.H."/>
            <person name="Halpern A.L."/>
            <person name="Lee A.P."/>
            <person name="Johnson J."/>
            <person name="Dandona N."/>
            <person name="Viswanathan L.D."/>
            <person name="Tay A."/>
            <person name="Venter J.C."/>
            <person name="Strausberg R.L."/>
            <person name="Brenner S."/>
        </authorList>
    </citation>
    <scope>NUCLEOTIDE SEQUENCE [LARGE SCALE GENOMIC DNA]</scope>
</reference>
<reference evidence="3" key="2">
    <citation type="journal article" date="2007" name="PLoS Biol.">
        <title>Survey sequencing and comparative analysis of the elephant shark (Callorhinchus milii) genome.</title>
        <authorList>
            <person name="Venkatesh B."/>
            <person name="Kirkness E.F."/>
            <person name="Loh Y.H."/>
            <person name="Halpern A.L."/>
            <person name="Lee A.P."/>
            <person name="Johnson J."/>
            <person name="Dandona N."/>
            <person name="Viswanathan L.D."/>
            <person name="Tay A."/>
            <person name="Venter J.C."/>
            <person name="Strausberg R.L."/>
            <person name="Brenner S."/>
        </authorList>
    </citation>
    <scope>NUCLEOTIDE SEQUENCE [LARGE SCALE GENOMIC DNA]</scope>
</reference>
<feature type="compositionally biased region" description="Basic and acidic residues" evidence="1">
    <location>
        <begin position="324"/>
        <end position="342"/>
    </location>
</feature>
<organism evidence="2 3">
    <name type="scientific">Callorhinchus milii</name>
    <name type="common">Ghost shark</name>
    <dbReference type="NCBI Taxonomy" id="7868"/>
    <lineage>
        <taxon>Eukaryota</taxon>
        <taxon>Metazoa</taxon>
        <taxon>Chordata</taxon>
        <taxon>Craniata</taxon>
        <taxon>Vertebrata</taxon>
        <taxon>Chondrichthyes</taxon>
        <taxon>Holocephali</taxon>
        <taxon>Chimaeriformes</taxon>
        <taxon>Callorhinchidae</taxon>
        <taxon>Callorhinchus</taxon>
    </lineage>
</organism>
<dbReference type="InParanoid" id="A0A4W3J961"/>
<dbReference type="AlphaFoldDB" id="A0A4W3J961"/>
<dbReference type="PANTHER" id="PTHR13361:SF1">
    <property type="entry name" value="WW DOMAIN-BINDING PROTEIN 11"/>
    <property type="match status" value="1"/>
</dbReference>
<feature type="compositionally biased region" description="Acidic residues" evidence="1">
    <location>
        <begin position="308"/>
        <end position="323"/>
    </location>
</feature>
<reference evidence="2" key="5">
    <citation type="submission" date="2025-09" db="UniProtKB">
        <authorList>
            <consortium name="Ensembl"/>
        </authorList>
    </citation>
    <scope>IDENTIFICATION</scope>
</reference>
<name>A0A4W3J961_CALMI</name>
<accession>A0A4W3J961</accession>